<keyword evidence="1" id="KW-0812">Transmembrane</keyword>
<comment type="caution">
    <text evidence="2">The sequence shown here is derived from an EMBL/GenBank/DDBJ whole genome shotgun (WGS) entry which is preliminary data.</text>
</comment>
<sequence length="238" mass="27142">MVNNILIFVGGGLNLKYSPDLQLNVLESYWTLKSRRELKIEKPFVKSFFLDSGAFSAWSRGATIDLDRYIGFIKRFKDKINIYANLDNITDIKETEANQKTMEDAGLQPLPVFHHGEPFEILDKLLSEYTYVALGGMVPVPTVKLDPWLTLCFERICNDDGTAARKIHGFGLTTISLIKKFPFYSVDSVSPVLTGVIILFITALIFNNLTQYRSYPTNTRLTRIFKLRKQSTKPSRET</sequence>
<keyword evidence="1" id="KW-0472">Membrane</keyword>
<keyword evidence="1" id="KW-1133">Transmembrane helix</keyword>
<protein>
    <submittedName>
        <fullName evidence="2">Uncharacterized protein</fullName>
    </submittedName>
</protein>
<dbReference type="EMBL" id="LAZR01020485">
    <property type="protein sequence ID" value="KKL88704.1"/>
    <property type="molecule type" value="Genomic_DNA"/>
</dbReference>
<feature type="transmembrane region" description="Helical" evidence="1">
    <location>
        <begin position="189"/>
        <end position="210"/>
    </location>
</feature>
<reference evidence="2" key="1">
    <citation type="journal article" date="2015" name="Nature">
        <title>Complex archaea that bridge the gap between prokaryotes and eukaryotes.</title>
        <authorList>
            <person name="Spang A."/>
            <person name="Saw J.H."/>
            <person name="Jorgensen S.L."/>
            <person name="Zaremba-Niedzwiedzka K."/>
            <person name="Martijn J."/>
            <person name="Lind A.E."/>
            <person name="van Eijk R."/>
            <person name="Schleper C."/>
            <person name="Guy L."/>
            <person name="Ettema T.J."/>
        </authorList>
    </citation>
    <scope>NUCLEOTIDE SEQUENCE</scope>
</reference>
<evidence type="ECO:0000313" key="2">
    <source>
        <dbReference type="EMBL" id="KKL88704.1"/>
    </source>
</evidence>
<organism evidence="2">
    <name type="scientific">marine sediment metagenome</name>
    <dbReference type="NCBI Taxonomy" id="412755"/>
    <lineage>
        <taxon>unclassified sequences</taxon>
        <taxon>metagenomes</taxon>
        <taxon>ecological metagenomes</taxon>
    </lineage>
</organism>
<proteinExistence type="predicted"/>
<name>A0A0F9FQ93_9ZZZZ</name>
<gene>
    <name evidence="2" type="ORF">LCGC14_1922050</name>
</gene>
<accession>A0A0F9FQ93</accession>
<dbReference type="AlphaFoldDB" id="A0A0F9FQ93"/>
<evidence type="ECO:0000256" key="1">
    <source>
        <dbReference type="SAM" id="Phobius"/>
    </source>
</evidence>